<dbReference type="Gene3D" id="1.10.287.110">
    <property type="entry name" value="DnaJ domain"/>
    <property type="match status" value="1"/>
</dbReference>
<evidence type="ECO:0000313" key="4">
    <source>
        <dbReference type="Proteomes" id="UP000824998"/>
    </source>
</evidence>
<reference evidence="3" key="1">
    <citation type="journal article" date="2021" name="IMA Fungus">
        <title>Genomic characterization of three marine fungi, including Emericellopsis atlantica sp. nov. with signatures of a generalist lifestyle and marine biomass degradation.</title>
        <authorList>
            <person name="Hagestad O.C."/>
            <person name="Hou L."/>
            <person name="Andersen J.H."/>
            <person name="Hansen E.H."/>
            <person name="Altermark B."/>
            <person name="Li C."/>
            <person name="Kuhnert E."/>
            <person name="Cox R.J."/>
            <person name="Crous P.W."/>
            <person name="Spatafora J.W."/>
            <person name="Lail K."/>
            <person name="Amirebrahimi M."/>
            <person name="Lipzen A."/>
            <person name="Pangilinan J."/>
            <person name="Andreopoulos W."/>
            <person name="Hayes R.D."/>
            <person name="Ng V."/>
            <person name="Grigoriev I.V."/>
            <person name="Jackson S.A."/>
            <person name="Sutton T.D.S."/>
            <person name="Dobson A.D.W."/>
            <person name="Rama T."/>
        </authorList>
    </citation>
    <scope>NUCLEOTIDE SEQUENCE</scope>
    <source>
        <strain evidence="3">TRa018bII</strain>
    </source>
</reference>
<evidence type="ECO:0000256" key="1">
    <source>
        <dbReference type="SAM" id="MobiDB-lite"/>
    </source>
</evidence>
<feature type="domain" description="J" evidence="2">
    <location>
        <begin position="7"/>
        <end position="74"/>
    </location>
</feature>
<proteinExistence type="predicted"/>
<dbReference type="SMART" id="SM00271">
    <property type="entry name" value="DnaJ"/>
    <property type="match status" value="1"/>
</dbReference>
<evidence type="ECO:0000259" key="2">
    <source>
        <dbReference type="PROSITE" id="PS50076"/>
    </source>
</evidence>
<comment type="caution">
    <text evidence="3">The sequence shown here is derived from an EMBL/GenBank/DDBJ whole genome shotgun (WGS) entry which is preliminary data.</text>
</comment>
<dbReference type="AlphaFoldDB" id="A0A9P8C449"/>
<evidence type="ECO:0000313" key="3">
    <source>
        <dbReference type="EMBL" id="KAG9233144.1"/>
    </source>
</evidence>
<feature type="compositionally biased region" description="Low complexity" evidence="1">
    <location>
        <begin position="174"/>
        <end position="193"/>
    </location>
</feature>
<dbReference type="CDD" id="cd06257">
    <property type="entry name" value="DnaJ"/>
    <property type="match status" value="1"/>
</dbReference>
<feature type="compositionally biased region" description="Gly residues" evidence="1">
    <location>
        <begin position="105"/>
        <end position="119"/>
    </location>
</feature>
<dbReference type="OrthoDB" id="445556at2759"/>
<dbReference type="PROSITE" id="PS50076">
    <property type="entry name" value="DNAJ_2"/>
    <property type="match status" value="1"/>
</dbReference>
<dbReference type="Pfam" id="PF00226">
    <property type="entry name" value="DnaJ"/>
    <property type="match status" value="1"/>
</dbReference>
<dbReference type="PRINTS" id="PR00625">
    <property type="entry name" value="JDOMAIN"/>
</dbReference>
<dbReference type="InterPro" id="IPR036869">
    <property type="entry name" value="J_dom_sf"/>
</dbReference>
<dbReference type="InterPro" id="IPR001623">
    <property type="entry name" value="DnaJ_domain"/>
</dbReference>
<protein>
    <recommendedName>
        <fullName evidence="2">J domain-containing protein</fullName>
    </recommendedName>
</protein>
<accession>A0A9P8C449</accession>
<dbReference type="EMBL" id="MU251514">
    <property type="protein sequence ID" value="KAG9233144.1"/>
    <property type="molecule type" value="Genomic_DNA"/>
</dbReference>
<gene>
    <name evidence="3" type="ORF">BJ875DRAFT_512876</name>
</gene>
<feature type="region of interest" description="Disordered" evidence="1">
    <location>
        <begin position="162"/>
        <end position="238"/>
    </location>
</feature>
<dbReference type="SUPFAM" id="SSF46565">
    <property type="entry name" value="Chaperone J-domain"/>
    <property type="match status" value="1"/>
</dbReference>
<dbReference type="PANTHER" id="PTHR43948:SF10">
    <property type="entry name" value="MRJ, ISOFORM E"/>
    <property type="match status" value="1"/>
</dbReference>
<feature type="compositionally biased region" description="Polar residues" evidence="1">
    <location>
        <begin position="221"/>
        <end position="238"/>
    </location>
</feature>
<keyword evidence="4" id="KW-1185">Reference proteome</keyword>
<sequence length="421" mass="46440">MEGTMKDHYATLEIARYSQSVIIKAAYRQLILATHPDKVTEDMRASATERASQINEAYEVLREKDSKEQYDQDLKSWVQRNTAVPTTPFKRKAQNQQSSRAPPRGGMGSGSSRGQGYRGPGHANLSDENKEELRMKHGVNSPFIYDDPAWKPGREEYEKVFGGAGKPRQENPRQQRPTPSSTHPSPASSSRQSGAFGNQQRASFGSMPNRPPQQSSQQSSYFGSKPQSPQHNPTGTSRYATVLTHGETLQSITQWKLSVTKAYLEHAKKREALRQSLAGDPAKGAAQFAETALQFEAREHESRLDAAMDAGRRLQNLPRTDQNIRSGVNWVALGAIQASRTSVARLKCLEDPWHGVMMSNWSVYPGCDRCGEAGSPNAVAALEEVREVVPWDADRIVGPGGIDREALKPSIEDSVLDVIAA</sequence>
<dbReference type="Proteomes" id="UP000824998">
    <property type="component" value="Unassembled WGS sequence"/>
</dbReference>
<feature type="region of interest" description="Disordered" evidence="1">
    <location>
        <begin position="81"/>
        <end position="126"/>
    </location>
</feature>
<organism evidence="3 4">
    <name type="scientific">Amylocarpus encephaloides</name>
    <dbReference type="NCBI Taxonomy" id="45428"/>
    <lineage>
        <taxon>Eukaryota</taxon>
        <taxon>Fungi</taxon>
        <taxon>Dikarya</taxon>
        <taxon>Ascomycota</taxon>
        <taxon>Pezizomycotina</taxon>
        <taxon>Leotiomycetes</taxon>
        <taxon>Helotiales</taxon>
        <taxon>Helotiales incertae sedis</taxon>
        <taxon>Amylocarpus</taxon>
    </lineage>
</organism>
<dbReference type="PANTHER" id="PTHR43948">
    <property type="entry name" value="DNAJ HOMOLOG SUBFAMILY B"/>
    <property type="match status" value="1"/>
</dbReference>
<name>A0A9P8C449_9HELO</name>